<evidence type="ECO:0000256" key="3">
    <source>
        <dbReference type="ARBA" id="ARBA00011738"/>
    </source>
</evidence>
<proteinExistence type="inferred from homology"/>
<keyword evidence="10" id="KW-0804">Transcription</keyword>
<dbReference type="PANTHER" id="PTHR33238">
    <property type="entry name" value="IRON (METAL) DEPENDENT REPRESSOR, DTXR FAMILY"/>
    <property type="match status" value="1"/>
</dbReference>
<dbReference type="InterPro" id="IPR022689">
    <property type="entry name" value="Iron_dep_repressor"/>
</dbReference>
<feature type="domain" description="HTH dtxR-type" evidence="14">
    <location>
        <begin position="8"/>
        <end position="70"/>
    </location>
</feature>
<evidence type="ECO:0000256" key="4">
    <source>
        <dbReference type="ARBA" id="ARBA00022386"/>
    </source>
</evidence>
<dbReference type="Proteomes" id="UP001597012">
    <property type="component" value="Unassembled WGS sequence"/>
</dbReference>
<dbReference type="PROSITE" id="PS50944">
    <property type="entry name" value="HTH_DTXR"/>
    <property type="match status" value="1"/>
</dbReference>
<organism evidence="15 16">
    <name type="scientific">Maribacter chungangensis</name>
    <dbReference type="NCBI Taxonomy" id="1069117"/>
    <lineage>
        <taxon>Bacteria</taxon>
        <taxon>Pseudomonadati</taxon>
        <taxon>Bacteroidota</taxon>
        <taxon>Flavobacteriia</taxon>
        <taxon>Flavobacteriales</taxon>
        <taxon>Flavobacteriaceae</taxon>
        <taxon>Maribacter</taxon>
    </lineage>
</organism>
<dbReference type="Pfam" id="PF01325">
    <property type="entry name" value="Fe_dep_repress"/>
    <property type="match status" value="1"/>
</dbReference>
<keyword evidence="16" id="KW-1185">Reference proteome</keyword>
<accession>A0ABW3B3A4</accession>
<dbReference type="RefSeq" id="WP_379933463.1">
    <property type="nucleotide sequence ID" value="NZ_JBHTHY010000004.1"/>
</dbReference>
<dbReference type="EMBL" id="JBHTHY010000004">
    <property type="protein sequence ID" value="MFD0797263.1"/>
    <property type="molecule type" value="Genomic_DNA"/>
</dbReference>
<dbReference type="Gene3D" id="2.30.30.90">
    <property type="match status" value="1"/>
</dbReference>
<dbReference type="InterPro" id="IPR036390">
    <property type="entry name" value="WH_DNA-bd_sf"/>
</dbReference>
<dbReference type="InterPro" id="IPR036421">
    <property type="entry name" value="Fe_dep_repressor_sf"/>
</dbReference>
<dbReference type="Gene3D" id="1.10.60.10">
    <property type="entry name" value="Iron dependent repressor, metal binding and dimerisation domain"/>
    <property type="match status" value="1"/>
</dbReference>
<dbReference type="InterPro" id="IPR036388">
    <property type="entry name" value="WH-like_DNA-bd_sf"/>
</dbReference>
<dbReference type="InterPro" id="IPR050536">
    <property type="entry name" value="DtxR_MntR_Metal-Reg"/>
</dbReference>
<dbReference type="Pfam" id="PF02742">
    <property type="entry name" value="Fe_dep_repr_C"/>
    <property type="match status" value="1"/>
</dbReference>
<reference evidence="16" key="1">
    <citation type="journal article" date="2019" name="Int. J. Syst. Evol. Microbiol.">
        <title>The Global Catalogue of Microorganisms (GCM) 10K type strain sequencing project: providing services to taxonomists for standard genome sequencing and annotation.</title>
        <authorList>
            <consortium name="The Broad Institute Genomics Platform"/>
            <consortium name="The Broad Institute Genome Sequencing Center for Infectious Disease"/>
            <person name="Wu L."/>
            <person name="Ma J."/>
        </authorList>
    </citation>
    <scope>NUCLEOTIDE SEQUENCE [LARGE SCALE GENOMIC DNA]</scope>
    <source>
        <strain evidence="16">CCUG 61948</strain>
    </source>
</reference>
<evidence type="ECO:0000256" key="7">
    <source>
        <dbReference type="ARBA" id="ARBA00023015"/>
    </source>
</evidence>
<dbReference type="PANTHER" id="PTHR33238:SF11">
    <property type="entry name" value="TRANSCRIPTIONAL REGULATOR MNTR"/>
    <property type="match status" value="1"/>
</dbReference>
<keyword evidence="7" id="KW-0805">Transcription regulation</keyword>
<dbReference type="Pfam" id="PF04023">
    <property type="entry name" value="FeoA"/>
    <property type="match status" value="1"/>
</dbReference>
<keyword evidence="5" id="KW-0963">Cytoplasm</keyword>
<name>A0ABW3B3A4_9FLAO</name>
<comment type="caution">
    <text evidence="15">The sequence shown here is derived from an EMBL/GenBank/DDBJ whole genome shotgun (WGS) entry which is preliminary data.</text>
</comment>
<dbReference type="Gene3D" id="1.10.10.10">
    <property type="entry name" value="Winged helix-like DNA-binding domain superfamily/Winged helix DNA-binding domain"/>
    <property type="match status" value="1"/>
</dbReference>
<dbReference type="InterPro" id="IPR007167">
    <property type="entry name" value="Fe-transptr_FeoA-like"/>
</dbReference>
<comment type="subunit">
    <text evidence="3">Homodimer.</text>
</comment>
<gene>
    <name evidence="15" type="ORF">ACFQZJ_07315</name>
</gene>
<keyword evidence="11" id="KW-0464">Manganese</keyword>
<evidence type="ECO:0000313" key="16">
    <source>
        <dbReference type="Proteomes" id="UP001597012"/>
    </source>
</evidence>
<evidence type="ECO:0000256" key="12">
    <source>
        <dbReference type="ARBA" id="ARBA00025185"/>
    </source>
</evidence>
<evidence type="ECO:0000256" key="1">
    <source>
        <dbReference type="ARBA" id="ARBA00004496"/>
    </source>
</evidence>
<dbReference type="InterPro" id="IPR022687">
    <property type="entry name" value="HTH_DTXR"/>
</dbReference>
<evidence type="ECO:0000256" key="2">
    <source>
        <dbReference type="ARBA" id="ARBA00007871"/>
    </source>
</evidence>
<evidence type="ECO:0000256" key="9">
    <source>
        <dbReference type="ARBA" id="ARBA00023159"/>
    </source>
</evidence>
<comment type="subcellular location">
    <subcellularLocation>
        <location evidence="1">Cytoplasm</location>
    </subcellularLocation>
</comment>
<dbReference type="InterPro" id="IPR038157">
    <property type="entry name" value="FeoA_core_dom"/>
</dbReference>
<evidence type="ECO:0000256" key="5">
    <source>
        <dbReference type="ARBA" id="ARBA00022490"/>
    </source>
</evidence>
<keyword evidence="9" id="KW-0010">Activator</keyword>
<evidence type="ECO:0000256" key="10">
    <source>
        <dbReference type="ARBA" id="ARBA00023163"/>
    </source>
</evidence>
<comment type="similarity">
    <text evidence="2">Belongs to the DtxR/MntR family.</text>
</comment>
<evidence type="ECO:0000256" key="8">
    <source>
        <dbReference type="ARBA" id="ARBA00023125"/>
    </source>
</evidence>
<dbReference type="InterPro" id="IPR001367">
    <property type="entry name" value="Fe_dep_repressor"/>
</dbReference>
<keyword evidence="8" id="KW-0238">DNA-binding</keyword>
<comment type="function">
    <text evidence="12">In the presence of manganese, represses expression of mntH and mntS. Up-regulates expression of mntP.</text>
</comment>
<dbReference type="SUPFAM" id="SSF47979">
    <property type="entry name" value="Iron-dependent repressor protein, dimerization domain"/>
    <property type="match status" value="1"/>
</dbReference>
<evidence type="ECO:0000259" key="14">
    <source>
        <dbReference type="PROSITE" id="PS50944"/>
    </source>
</evidence>
<evidence type="ECO:0000256" key="6">
    <source>
        <dbReference type="ARBA" id="ARBA00022491"/>
    </source>
</evidence>
<sequence>MVYIKIMFTQSEENYLKAIFQLQEETEGGISTSRLSDKLETKAASVTEMLKRLSDKELVDYQKYYGVQLTKTGRKQALLIVRKHRLWEYFLVERLNFNWDEVHEVAEQLEHIKSPKLVEELDSFLGRPQYDPHGDPIPDKNGNLPKSPTKKLSQLKLGEKGICKGFNDNSSAFLQFLDKQNIGLYTPIEVLHIEQFDESMTIRVAKRDVQLSKTATDNIYIDNIAT</sequence>
<evidence type="ECO:0000256" key="13">
    <source>
        <dbReference type="ARBA" id="ARBA00032593"/>
    </source>
</evidence>
<keyword evidence="6" id="KW-0678">Repressor</keyword>
<evidence type="ECO:0000313" key="15">
    <source>
        <dbReference type="EMBL" id="MFD0797263.1"/>
    </source>
</evidence>
<dbReference type="SMART" id="SM00529">
    <property type="entry name" value="HTH_DTXR"/>
    <property type="match status" value="1"/>
</dbReference>
<protein>
    <recommendedName>
        <fullName evidence="4">Transcriptional regulator MntR</fullName>
    </recommendedName>
    <alternativeName>
        <fullName evidence="13">Manganese transport regulator</fullName>
    </alternativeName>
</protein>
<dbReference type="SUPFAM" id="SSF46785">
    <property type="entry name" value="Winged helix' DNA-binding domain"/>
    <property type="match status" value="1"/>
</dbReference>
<evidence type="ECO:0000256" key="11">
    <source>
        <dbReference type="ARBA" id="ARBA00023211"/>
    </source>
</evidence>